<evidence type="ECO:0000256" key="3">
    <source>
        <dbReference type="ARBA" id="ARBA00022630"/>
    </source>
</evidence>
<evidence type="ECO:0000256" key="5">
    <source>
        <dbReference type="ARBA" id="ARBA00023002"/>
    </source>
</evidence>
<feature type="binding site" evidence="6">
    <location>
        <position position="206"/>
    </location>
    <ligand>
        <name>FAD</name>
        <dbReference type="ChEBI" id="CHEBI:57692"/>
    </ligand>
</feature>
<dbReference type="PIRSF" id="PIRSF000189">
    <property type="entry name" value="D-aa_oxidase"/>
    <property type="match status" value="1"/>
</dbReference>
<dbReference type="InterPro" id="IPR023209">
    <property type="entry name" value="DAO"/>
</dbReference>
<keyword evidence="9" id="KW-1185">Reference proteome</keyword>
<proteinExistence type="inferred from homology"/>
<protein>
    <recommendedName>
        <fullName evidence="7">FAD dependent oxidoreductase domain-containing protein</fullName>
    </recommendedName>
</protein>
<dbReference type="Proteomes" id="UP000324832">
    <property type="component" value="Unassembled WGS sequence"/>
</dbReference>
<dbReference type="SUPFAM" id="SSF54373">
    <property type="entry name" value="FAD-linked reductases, C-terminal domain"/>
    <property type="match status" value="1"/>
</dbReference>
<dbReference type="InterPro" id="IPR006076">
    <property type="entry name" value="FAD-dep_OxRdtase"/>
</dbReference>
<feature type="binding site" evidence="6">
    <location>
        <position position="245"/>
    </location>
    <ligand>
        <name>D-dopa</name>
        <dbReference type="ChEBI" id="CHEBI:149689"/>
    </ligand>
</feature>
<evidence type="ECO:0000259" key="7">
    <source>
        <dbReference type="Pfam" id="PF01266"/>
    </source>
</evidence>
<sequence>AVVLLLLGDSSSFLEKNFGVENESPKIAVLGAGVVGSTVAKILQEQVRNVDITIIADNFREETVSAVAAGIFRPSTSFRGATAEITKRWINNSWYFWQDILKSSESAQAGVISFGTYIFSKENYHNTRNHLIEDLVPIYRAVDENELKICGEGWKYGSYFNTVKIGCDNYLPWVERSFVANGGKVVQKYINSFSSLPEYDLVFNCTGLGAKYLCNDHDLVPIRGQIFKVKAPWLKTAFYGDYDTYIIPGHDGVATLGGVRQYNSYNRDVCKYDAAAIMERCVQLLPALKNAEVVAQKVGLRPHRVPVRVEGEIIDRVKVVHCYGHGGYGVTCAPGTAIDAVNIGLDLLRSNSKSKL</sequence>
<evidence type="ECO:0000256" key="1">
    <source>
        <dbReference type="ARBA" id="ARBA00001974"/>
    </source>
</evidence>
<name>A0A5E4R3D5_9NEOP</name>
<dbReference type="GO" id="GO:0003884">
    <property type="term" value="F:D-amino-acid oxidase activity"/>
    <property type="evidence" value="ECO:0007669"/>
    <property type="project" value="InterPro"/>
</dbReference>
<evidence type="ECO:0000313" key="8">
    <source>
        <dbReference type="EMBL" id="VVD03825.1"/>
    </source>
</evidence>
<feature type="non-terminal residue" evidence="8">
    <location>
        <position position="1"/>
    </location>
</feature>
<dbReference type="SUPFAM" id="SSF51971">
    <property type="entry name" value="Nucleotide-binding domain"/>
    <property type="match status" value="1"/>
</dbReference>
<keyword evidence="4 6" id="KW-0274">FAD</keyword>
<dbReference type="GO" id="GO:0071949">
    <property type="term" value="F:FAD binding"/>
    <property type="evidence" value="ECO:0007669"/>
    <property type="project" value="InterPro"/>
</dbReference>
<reference evidence="8 9" key="1">
    <citation type="submission" date="2017-07" db="EMBL/GenBank/DDBJ databases">
        <authorList>
            <person name="Talla V."/>
            <person name="Backstrom N."/>
        </authorList>
    </citation>
    <scope>NUCLEOTIDE SEQUENCE [LARGE SCALE GENOMIC DNA]</scope>
</reference>
<keyword evidence="5" id="KW-0560">Oxidoreductase</keyword>
<keyword evidence="3" id="KW-0285">Flavoprotein</keyword>
<evidence type="ECO:0000256" key="6">
    <source>
        <dbReference type="PIRSR" id="PIRSR000189-1"/>
    </source>
</evidence>
<evidence type="ECO:0000256" key="4">
    <source>
        <dbReference type="ARBA" id="ARBA00022827"/>
    </source>
</evidence>
<dbReference type="PANTHER" id="PTHR11530:SF17">
    <property type="entry name" value="RE49860P"/>
    <property type="match status" value="1"/>
</dbReference>
<feature type="non-terminal residue" evidence="8">
    <location>
        <position position="356"/>
    </location>
</feature>
<gene>
    <name evidence="8" type="ORF">LSINAPIS_LOCUS13737</name>
</gene>
<organism evidence="8 9">
    <name type="scientific">Leptidea sinapis</name>
    <dbReference type="NCBI Taxonomy" id="189913"/>
    <lineage>
        <taxon>Eukaryota</taxon>
        <taxon>Metazoa</taxon>
        <taxon>Ecdysozoa</taxon>
        <taxon>Arthropoda</taxon>
        <taxon>Hexapoda</taxon>
        <taxon>Insecta</taxon>
        <taxon>Pterygota</taxon>
        <taxon>Neoptera</taxon>
        <taxon>Endopterygota</taxon>
        <taxon>Lepidoptera</taxon>
        <taxon>Glossata</taxon>
        <taxon>Ditrysia</taxon>
        <taxon>Papilionoidea</taxon>
        <taxon>Pieridae</taxon>
        <taxon>Dismorphiinae</taxon>
        <taxon>Leptidea</taxon>
    </lineage>
</organism>
<evidence type="ECO:0000256" key="2">
    <source>
        <dbReference type="ARBA" id="ARBA00006730"/>
    </source>
</evidence>
<feature type="binding site" evidence="6">
    <location>
        <position position="327"/>
    </location>
    <ligand>
        <name>D-dopa</name>
        <dbReference type="ChEBI" id="CHEBI:149689"/>
    </ligand>
</feature>
<feature type="binding site" evidence="6">
    <location>
        <begin position="326"/>
        <end position="331"/>
    </location>
    <ligand>
        <name>FAD</name>
        <dbReference type="ChEBI" id="CHEBI:57692"/>
    </ligand>
</feature>
<comment type="similarity">
    <text evidence="2">Belongs to the DAMOX/DASOX family.</text>
</comment>
<dbReference type="Pfam" id="PF01266">
    <property type="entry name" value="DAO"/>
    <property type="match status" value="1"/>
</dbReference>
<dbReference type="GO" id="GO:0005737">
    <property type="term" value="C:cytoplasm"/>
    <property type="evidence" value="ECO:0007669"/>
    <property type="project" value="TreeGrafter"/>
</dbReference>
<comment type="cofactor">
    <cofactor evidence="1 6">
        <name>FAD</name>
        <dbReference type="ChEBI" id="CHEBI:57692"/>
    </cofactor>
</comment>
<feature type="domain" description="FAD dependent oxidoreductase" evidence="7">
    <location>
        <begin position="26"/>
        <end position="337"/>
    </location>
</feature>
<dbReference type="AlphaFoldDB" id="A0A5E4R3D5"/>
<feature type="binding site" evidence="6">
    <location>
        <position position="301"/>
    </location>
    <ligand>
        <name>D-dopa</name>
        <dbReference type="ChEBI" id="CHEBI:149689"/>
    </ligand>
</feature>
<dbReference type="PANTHER" id="PTHR11530">
    <property type="entry name" value="D-AMINO ACID OXIDASE"/>
    <property type="match status" value="1"/>
</dbReference>
<dbReference type="Gene3D" id="3.30.9.10">
    <property type="entry name" value="D-Amino Acid Oxidase, subunit A, domain 2"/>
    <property type="match status" value="1"/>
</dbReference>
<dbReference type="EMBL" id="FZQP02006804">
    <property type="protein sequence ID" value="VVD03825.1"/>
    <property type="molecule type" value="Genomic_DNA"/>
</dbReference>
<accession>A0A5E4R3D5</accession>
<evidence type="ECO:0000313" key="9">
    <source>
        <dbReference type="Proteomes" id="UP000324832"/>
    </source>
</evidence>
<dbReference type="Gene3D" id="3.40.50.720">
    <property type="entry name" value="NAD(P)-binding Rossmann-like Domain"/>
    <property type="match status" value="1"/>
</dbReference>
<dbReference type="GO" id="GO:0019478">
    <property type="term" value="P:D-amino acid catabolic process"/>
    <property type="evidence" value="ECO:0007669"/>
    <property type="project" value="TreeGrafter"/>
</dbReference>